<gene>
    <name evidence="1" type="ORF">KW502_14305</name>
</gene>
<reference evidence="1 2" key="1">
    <citation type="submission" date="2021-07" db="EMBL/GenBank/DDBJ databases">
        <title>Mesonia aestuariivivens sp. nov., isolated from a tidal flat.</title>
        <authorList>
            <person name="Kim Y.-O."/>
            <person name="Yoon J.-H."/>
        </authorList>
    </citation>
    <scope>NUCLEOTIDE SEQUENCE [LARGE SCALE GENOMIC DNA]</scope>
    <source>
        <strain evidence="1 2">JHPTF-M18</strain>
    </source>
</reference>
<organism evidence="1 2">
    <name type="scientific">Mesonia aestuariivivens</name>
    <dbReference type="NCBI Taxonomy" id="2796128"/>
    <lineage>
        <taxon>Bacteria</taxon>
        <taxon>Pseudomonadati</taxon>
        <taxon>Bacteroidota</taxon>
        <taxon>Flavobacteriia</taxon>
        <taxon>Flavobacteriales</taxon>
        <taxon>Flavobacteriaceae</taxon>
        <taxon>Mesonia</taxon>
    </lineage>
</organism>
<dbReference type="Proteomes" id="UP000719267">
    <property type="component" value="Unassembled WGS sequence"/>
</dbReference>
<proteinExistence type="predicted"/>
<protein>
    <submittedName>
        <fullName evidence="1">Uncharacterized protein</fullName>
    </submittedName>
</protein>
<dbReference type="EMBL" id="JAHWDF010000023">
    <property type="protein sequence ID" value="MBW2962957.1"/>
    <property type="molecule type" value="Genomic_DNA"/>
</dbReference>
<accession>A0ABS6W5Z0</accession>
<evidence type="ECO:0000313" key="2">
    <source>
        <dbReference type="Proteomes" id="UP000719267"/>
    </source>
</evidence>
<comment type="caution">
    <text evidence="1">The sequence shown here is derived from an EMBL/GenBank/DDBJ whole genome shotgun (WGS) entry which is preliminary data.</text>
</comment>
<evidence type="ECO:0000313" key="1">
    <source>
        <dbReference type="EMBL" id="MBW2962957.1"/>
    </source>
</evidence>
<dbReference type="RefSeq" id="WP_219041241.1">
    <property type="nucleotide sequence ID" value="NZ_JAHWDF010000023.1"/>
</dbReference>
<name>A0ABS6W5Z0_9FLAO</name>
<keyword evidence="2" id="KW-1185">Reference proteome</keyword>
<sequence length="181" mass="21357">MEEITVIVYIISTFFNLPDSKLIADRTQVVIRPKVQEIEIIQNDLFGLITNEQDKKELLAFWQDLQQINPKKPPLAKELNNFQLKSFTIHQTDHKFQTHLVLKYSKLQDLRVLGIWYNTNKNLLSINEQPKEHIQTSSGKLDGNYWFFSADNISSYTVEPFKEMPESYIRQKRTIEEILLD</sequence>